<reference evidence="3" key="1">
    <citation type="journal article" date="2019" name="Int. J. Syst. Evol. Microbiol.">
        <title>The Global Catalogue of Microorganisms (GCM) 10K type strain sequencing project: providing services to taxonomists for standard genome sequencing and annotation.</title>
        <authorList>
            <consortium name="The Broad Institute Genomics Platform"/>
            <consortium name="The Broad Institute Genome Sequencing Center for Infectious Disease"/>
            <person name="Wu L."/>
            <person name="Ma J."/>
        </authorList>
    </citation>
    <scope>NUCLEOTIDE SEQUENCE [LARGE SCALE GENOMIC DNA]</scope>
    <source>
        <strain evidence="3">CGMCC 1.10131</strain>
    </source>
</reference>
<dbReference type="Gene3D" id="3.40.190.10">
    <property type="entry name" value="Periplasmic binding protein-like II"/>
    <property type="match status" value="2"/>
</dbReference>
<accession>A0ABQ1I2D6</accession>
<sequence length="246" mass="28540">MTVLRLALYLLALSSVATSALANTSSTWRVAYSTKATLLSNHVMQRFVEQAKVYHIDSYLPFARRLRSLKLGEVDISAGLIKTASRERDIYFLQPPYIVSARYYFVLRKQELLPLEHYRDLYAFVIGVKNGAKHFRRFDEDPQINKVKLNDNSECLSMLVRKRLDVCLVREVGRHLAQNHPRWQGQFKIAPYQTAYDSDVYIGISRHSPLYEQRYQLEQRLAGMVESGQMDKTIQDFYQLNNIAAP</sequence>
<dbReference type="SUPFAM" id="SSF53850">
    <property type="entry name" value="Periplasmic binding protein-like II"/>
    <property type="match status" value="1"/>
</dbReference>
<proteinExistence type="predicted"/>
<organism evidence="2 3">
    <name type="scientific">Agarivorans gilvus</name>
    <dbReference type="NCBI Taxonomy" id="680279"/>
    <lineage>
        <taxon>Bacteria</taxon>
        <taxon>Pseudomonadati</taxon>
        <taxon>Pseudomonadota</taxon>
        <taxon>Gammaproteobacteria</taxon>
        <taxon>Alteromonadales</taxon>
        <taxon>Alteromonadaceae</taxon>
        <taxon>Agarivorans</taxon>
    </lineage>
</organism>
<evidence type="ECO:0008006" key="4">
    <source>
        <dbReference type="Google" id="ProtNLM"/>
    </source>
</evidence>
<keyword evidence="1" id="KW-0732">Signal</keyword>
<evidence type="ECO:0000313" key="3">
    <source>
        <dbReference type="Proteomes" id="UP000651977"/>
    </source>
</evidence>
<evidence type="ECO:0000313" key="2">
    <source>
        <dbReference type="EMBL" id="GGB06199.1"/>
    </source>
</evidence>
<dbReference type="Proteomes" id="UP000651977">
    <property type="component" value="Unassembled WGS sequence"/>
</dbReference>
<feature type="chain" id="PRO_5045353852" description="Solute-binding protein family 3/N-terminal domain-containing protein" evidence="1">
    <location>
        <begin position="23"/>
        <end position="246"/>
    </location>
</feature>
<evidence type="ECO:0000256" key="1">
    <source>
        <dbReference type="SAM" id="SignalP"/>
    </source>
</evidence>
<protein>
    <recommendedName>
        <fullName evidence="4">Solute-binding protein family 3/N-terminal domain-containing protein</fullName>
    </recommendedName>
</protein>
<feature type="signal peptide" evidence="1">
    <location>
        <begin position="1"/>
        <end position="22"/>
    </location>
</feature>
<gene>
    <name evidence="2" type="ORF">GCM10007414_19360</name>
</gene>
<keyword evidence="3" id="KW-1185">Reference proteome</keyword>
<name>A0ABQ1I2D6_9ALTE</name>
<dbReference type="RefSeq" id="WP_055732578.1">
    <property type="nucleotide sequence ID" value="NZ_BMDY01000010.1"/>
</dbReference>
<dbReference type="EMBL" id="BMDY01000010">
    <property type="protein sequence ID" value="GGB06199.1"/>
    <property type="molecule type" value="Genomic_DNA"/>
</dbReference>
<comment type="caution">
    <text evidence="2">The sequence shown here is derived from an EMBL/GenBank/DDBJ whole genome shotgun (WGS) entry which is preliminary data.</text>
</comment>